<protein>
    <submittedName>
        <fullName evidence="2">DUF2812 domain-containing protein</fullName>
    </submittedName>
</protein>
<feature type="transmembrane region" description="Helical" evidence="1">
    <location>
        <begin position="124"/>
        <end position="145"/>
    </location>
</feature>
<dbReference type="AlphaFoldDB" id="A0A9D2FU96"/>
<accession>A0A9D2FU96</accession>
<reference evidence="2" key="2">
    <citation type="submission" date="2021-04" db="EMBL/GenBank/DDBJ databases">
        <authorList>
            <person name="Gilroy R."/>
        </authorList>
    </citation>
    <scope>NUCLEOTIDE SEQUENCE</scope>
    <source>
        <strain evidence="2">1068</strain>
    </source>
</reference>
<dbReference type="EMBL" id="DXBG01000297">
    <property type="protein sequence ID" value="HIZ66731.1"/>
    <property type="molecule type" value="Genomic_DNA"/>
</dbReference>
<dbReference type="InterPro" id="IPR021359">
    <property type="entry name" value="DUF2812"/>
</dbReference>
<evidence type="ECO:0000313" key="2">
    <source>
        <dbReference type="EMBL" id="HIZ66731.1"/>
    </source>
</evidence>
<feature type="transmembrane region" description="Helical" evidence="1">
    <location>
        <begin position="204"/>
        <end position="224"/>
    </location>
</feature>
<gene>
    <name evidence="2" type="ORF">H9809_12695</name>
</gene>
<keyword evidence="1" id="KW-0812">Transmembrane</keyword>
<evidence type="ECO:0000313" key="3">
    <source>
        <dbReference type="Proteomes" id="UP000824056"/>
    </source>
</evidence>
<dbReference type="Pfam" id="PF11193">
    <property type="entry name" value="DUF2812"/>
    <property type="match status" value="1"/>
</dbReference>
<sequence>MRKIVFREYAYRECDSFGGYLQEMAEKGWYFKGWKLGMIFEKGEPGKFDYRVEVFTEGEEEDNRPTPEAEEFAQYCQAAGWEFIDARRKFCVFRKAAPDAVSIVTEEERFQNVKKAELLHWARWWLSSIFIGGVYLWEMFFLVFSSSVISNRNIVLAVWWFLSLTAGWLSLAVKIIWYFQTKRKLGQEPVFYGYKGSLSRVIPVLRGCCSSWQILLLCVILLLMMGDKTGLVLGAALVLILIFRGAIKAGRVSRYGAFMGSIIMVVVLIPIIFVGVYLINEQEETAENPENSRVQWMAFEEGKIGIERTDESASFLCRGHSLEVYLAEEKGEEIEFSCQVYQSPHSWILERIMKQEGKGLESSEIQESWKAKAGLEEKNRGSYALLYEDSLVLLNRMVPDDARDDSQWNRPLDTEEIQRLQDALGVFWQEI</sequence>
<reference evidence="2" key="1">
    <citation type="journal article" date="2021" name="PeerJ">
        <title>Extensive microbial diversity within the chicken gut microbiome revealed by metagenomics and culture.</title>
        <authorList>
            <person name="Gilroy R."/>
            <person name="Ravi A."/>
            <person name="Getino M."/>
            <person name="Pursley I."/>
            <person name="Horton D.L."/>
            <person name="Alikhan N.F."/>
            <person name="Baker D."/>
            <person name="Gharbi K."/>
            <person name="Hall N."/>
            <person name="Watson M."/>
            <person name="Adriaenssens E.M."/>
            <person name="Foster-Nyarko E."/>
            <person name="Jarju S."/>
            <person name="Secka A."/>
            <person name="Antonio M."/>
            <person name="Oren A."/>
            <person name="Chaudhuri R.R."/>
            <person name="La Ragione R."/>
            <person name="Hildebrand F."/>
            <person name="Pallen M.J."/>
        </authorList>
    </citation>
    <scope>NUCLEOTIDE SEQUENCE</scope>
    <source>
        <strain evidence="2">1068</strain>
    </source>
</reference>
<keyword evidence="1" id="KW-1133">Transmembrane helix</keyword>
<feature type="transmembrane region" description="Helical" evidence="1">
    <location>
        <begin position="230"/>
        <end position="247"/>
    </location>
</feature>
<evidence type="ECO:0000256" key="1">
    <source>
        <dbReference type="SAM" id="Phobius"/>
    </source>
</evidence>
<dbReference type="Proteomes" id="UP000824056">
    <property type="component" value="Unassembled WGS sequence"/>
</dbReference>
<comment type="caution">
    <text evidence="2">The sequence shown here is derived from an EMBL/GenBank/DDBJ whole genome shotgun (WGS) entry which is preliminary data.</text>
</comment>
<feature type="transmembrane region" description="Helical" evidence="1">
    <location>
        <begin position="259"/>
        <end position="279"/>
    </location>
</feature>
<keyword evidence="1" id="KW-0472">Membrane</keyword>
<name>A0A9D2FU96_9FIRM</name>
<feature type="transmembrane region" description="Helical" evidence="1">
    <location>
        <begin position="157"/>
        <end position="179"/>
    </location>
</feature>
<proteinExistence type="predicted"/>
<organism evidence="2 3">
    <name type="scientific">Candidatus Blautia pullicola</name>
    <dbReference type="NCBI Taxonomy" id="2838498"/>
    <lineage>
        <taxon>Bacteria</taxon>
        <taxon>Bacillati</taxon>
        <taxon>Bacillota</taxon>
        <taxon>Clostridia</taxon>
        <taxon>Lachnospirales</taxon>
        <taxon>Lachnospiraceae</taxon>
        <taxon>Blautia</taxon>
    </lineage>
</organism>